<feature type="compositionally biased region" description="Pro residues" evidence="1">
    <location>
        <begin position="255"/>
        <end position="267"/>
    </location>
</feature>
<dbReference type="InParanoid" id="A0A2K1QT70"/>
<feature type="transmembrane region" description="Helical" evidence="2">
    <location>
        <begin position="66"/>
        <end position="87"/>
    </location>
</feature>
<evidence type="ECO:0000313" key="4">
    <source>
        <dbReference type="Proteomes" id="UP000243797"/>
    </source>
</evidence>
<dbReference type="OrthoDB" id="3254104at2759"/>
<sequence length="444" mass="48995">MKDRLPQMLRKTQRYTTLEVLGIEKDTIPWYWRVAAGISSWLIVGGFLMLPATFDNSDGFKVSKTAIASLGIALSASGVGASLVLLVIVRNPIFVADTILPRAFTSSLMGLLTALYSFLVQRRYVWNLAAILTVTFAACLTMTYGVLLFYTQRRIAACKGHGKPQHIPLRSHTSYEDARTAYEPSIHSQHPLPTNPATPHEPVPDTRQREETFYNNYLNNLYPMLGSPSNTGAPVTAAPQTPGTPWDAQSVVSERPPPPPINRPPPDASMLTEEELTRQQMLMLLLNRPEPARPVDPSGQPLRSETSYHIDWSGDEIQTPIVGPDHSRTTSIPAATIPQRTLPSGPAMSPPMNLRPQTEAITPARPHHSHTRSTSSSKAIEAGMPANEAPGVPPPYGKHWDGVWRSTADIPQDRLHPAFRESRFLHTGGVREARRREIERQGSG</sequence>
<dbReference type="Proteomes" id="UP000243797">
    <property type="component" value="Unassembled WGS sequence"/>
</dbReference>
<dbReference type="STRING" id="2082308.A0A2K1QT70"/>
<name>A0A2K1QT70_9PEZI</name>
<keyword evidence="2" id="KW-0812">Transmembrane</keyword>
<evidence type="ECO:0000256" key="1">
    <source>
        <dbReference type="SAM" id="MobiDB-lite"/>
    </source>
</evidence>
<feature type="compositionally biased region" description="Polar residues" evidence="1">
    <location>
        <begin position="228"/>
        <end position="243"/>
    </location>
</feature>
<reference evidence="3 4" key="1">
    <citation type="submission" date="2017-06" db="EMBL/GenBank/DDBJ databases">
        <title>Draft genome sequence of a variant of Elsinoe murrayae.</title>
        <authorList>
            <person name="Cheng Q."/>
        </authorList>
    </citation>
    <scope>NUCLEOTIDE SEQUENCE [LARGE SCALE GENOMIC DNA]</scope>
    <source>
        <strain evidence="3 4">CQ-2017a</strain>
    </source>
</reference>
<dbReference type="EMBL" id="NKHZ01000043">
    <property type="protein sequence ID" value="PNS18258.1"/>
    <property type="molecule type" value="Genomic_DNA"/>
</dbReference>
<evidence type="ECO:0000313" key="3">
    <source>
        <dbReference type="EMBL" id="PNS18258.1"/>
    </source>
</evidence>
<feature type="transmembrane region" description="Helical" evidence="2">
    <location>
        <begin position="125"/>
        <end position="150"/>
    </location>
</feature>
<feature type="region of interest" description="Disordered" evidence="1">
    <location>
        <begin position="186"/>
        <end position="205"/>
    </location>
</feature>
<gene>
    <name evidence="3" type="ORF">CAC42_7627</name>
</gene>
<keyword evidence="2" id="KW-1133">Transmembrane helix</keyword>
<proteinExistence type="predicted"/>
<organism evidence="3 4">
    <name type="scientific">Sphaceloma murrayae</name>
    <dbReference type="NCBI Taxonomy" id="2082308"/>
    <lineage>
        <taxon>Eukaryota</taxon>
        <taxon>Fungi</taxon>
        <taxon>Dikarya</taxon>
        <taxon>Ascomycota</taxon>
        <taxon>Pezizomycotina</taxon>
        <taxon>Dothideomycetes</taxon>
        <taxon>Dothideomycetidae</taxon>
        <taxon>Myriangiales</taxon>
        <taxon>Elsinoaceae</taxon>
        <taxon>Sphaceloma</taxon>
    </lineage>
</organism>
<keyword evidence="2" id="KW-0472">Membrane</keyword>
<protein>
    <submittedName>
        <fullName evidence="3">High mobility group protein 20A</fullName>
    </submittedName>
</protein>
<comment type="caution">
    <text evidence="3">The sequence shown here is derived from an EMBL/GenBank/DDBJ whole genome shotgun (WGS) entry which is preliminary data.</text>
</comment>
<feature type="transmembrane region" description="Helical" evidence="2">
    <location>
        <begin position="99"/>
        <end position="119"/>
    </location>
</feature>
<feature type="region of interest" description="Disordered" evidence="1">
    <location>
        <begin position="228"/>
        <end position="268"/>
    </location>
</feature>
<dbReference type="AlphaFoldDB" id="A0A2K1QT70"/>
<evidence type="ECO:0000256" key="2">
    <source>
        <dbReference type="SAM" id="Phobius"/>
    </source>
</evidence>
<feature type="transmembrane region" description="Helical" evidence="2">
    <location>
        <begin position="30"/>
        <end position="54"/>
    </location>
</feature>
<accession>A0A2K1QT70</accession>
<keyword evidence="4" id="KW-1185">Reference proteome</keyword>